<feature type="compositionally biased region" description="Low complexity" evidence="1">
    <location>
        <begin position="30"/>
        <end position="45"/>
    </location>
</feature>
<organism evidence="2 3">
    <name type="scientific">Hyaloscypha hepaticicola</name>
    <dbReference type="NCBI Taxonomy" id="2082293"/>
    <lineage>
        <taxon>Eukaryota</taxon>
        <taxon>Fungi</taxon>
        <taxon>Dikarya</taxon>
        <taxon>Ascomycota</taxon>
        <taxon>Pezizomycotina</taxon>
        <taxon>Leotiomycetes</taxon>
        <taxon>Helotiales</taxon>
        <taxon>Hyaloscyphaceae</taxon>
        <taxon>Hyaloscypha</taxon>
    </lineage>
</organism>
<dbReference type="AlphaFoldDB" id="A0A2J6Q4F2"/>
<feature type="compositionally biased region" description="Polar residues" evidence="1">
    <location>
        <begin position="51"/>
        <end position="92"/>
    </location>
</feature>
<evidence type="ECO:0000256" key="1">
    <source>
        <dbReference type="SAM" id="MobiDB-lite"/>
    </source>
</evidence>
<sequence length="159" mass="17254">MYRELIGHAIITSPTSASDVAGQRHPKTESSPFPHRSSPLSSPLPAANIVSCETASDLSSPTSADNLRTGSDNTPPCQHPQSTSQNPISDQDISVPTVAHFVTEFSLSGLPAHSKFLLNVEGRQISAQFRCDYYINDEARLDEPQLKKRDVTSAAVFDF</sequence>
<name>A0A2J6Q4F2_9HELO</name>
<gene>
    <name evidence="2" type="ORF">NA56DRAFT_645825</name>
</gene>
<dbReference type="EMBL" id="KZ613482">
    <property type="protein sequence ID" value="PMD21101.1"/>
    <property type="molecule type" value="Genomic_DNA"/>
</dbReference>
<feature type="region of interest" description="Disordered" evidence="1">
    <location>
        <begin position="8"/>
        <end position="92"/>
    </location>
</feature>
<dbReference type="Proteomes" id="UP000235672">
    <property type="component" value="Unassembled WGS sequence"/>
</dbReference>
<dbReference type="OrthoDB" id="3558439at2759"/>
<reference evidence="2 3" key="1">
    <citation type="submission" date="2016-05" db="EMBL/GenBank/DDBJ databases">
        <title>A degradative enzymes factory behind the ericoid mycorrhizal symbiosis.</title>
        <authorList>
            <consortium name="DOE Joint Genome Institute"/>
            <person name="Martino E."/>
            <person name="Morin E."/>
            <person name="Grelet G."/>
            <person name="Kuo A."/>
            <person name="Kohler A."/>
            <person name="Daghino S."/>
            <person name="Barry K."/>
            <person name="Choi C."/>
            <person name="Cichocki N."/>
            <person name="Clum A."/>
            <person name="Copeland A."/>
            <person name="Hainaut M."/>
            <person name="Haridas S."/>
            <person name="Labutti K."/>
            <person name="Lindquist E."/>
            <person name="Lipzen A."/>
            <person name="Khouja H.-R."/>
            <person name="Murat C."/>
            <person name="Ohm R."/>
            <person name="Olson A."/>
            <person name="Spatafora J."/>
            <person name="Veneault-Fourrey C."/>
            <person name="Henrissat B."/>
            <person name="Grigoriev I."/>
            <person name="Martin F."/>
            <person name="Perotto S."/>
        </authorList>
    </citation>
    <scope>NUCLEOTIDE SEQUENCE [LARGE SCALE GENOMIC DNA]</scope>
    <source>
        <strain evidence="2 3">UAMH 7357</strain>
    </source>
</reference>
<evidence type="ECO:0000313" key="3">
    <source>
        <dbReference type="Proteomes" id="UP000235672"/>
    </source>
</evidence>
<protein>
    <submittedName>
        <fullName evidence="2">Uncharacterized protein</fullName>
    </submittedName>
</protein>
<keyword evidence="3" id="KW-1185">Reference proteome</keyword>
<proteinExistence type="predicted"/>
<accession>A0A2J6Q4F2</accession>
<evidence type="ECO:0000313" key="2">
    <source>
        <dbReference type="EMBL" id="PMD21101.1"/>
    </source>
</evidence>